<reference evidence="11 12" key="1">
    <citation type="journal article" date="2014" name="Genome Biol. Evol.">
        <title>Comparative Genomics of the Campylobacter lari Group.</title>
        <authorList>
            <person name="Miller W.G."/>
            <person name="Yee E."/>
            <person name="Chapman M.H."/>
            <person name="Smith T.P."/>
            <person name="Bono J.L."/>
            <person name="Huynh S."/>
            <person name="Parker C.T."/>
            <person name="Vandamme P."/>
            <person name="Luong K."/>
            <person name="Korlach J."/>
        </authorList>
    </citation>
    <scope>NUCLEOTIDE SEQUENCE [LARGE SCALE GENOMIC DNA]</scope>
    <source>
        <strain evidence="11 12">NCTC 12927</strain>
    </source>
</reference>
<evidence type="ECO:0000313" key="11">
    <source>
        <dbReference type="EMBL" id="AJC87059.1"/>
    </source>
</evidence>
<dbReference type="HOGENOM" id="CLU_018534_1_1_7"/>
<keyword evidence="2" id="KW-1003">Cell membrane</keyword>
<dbReference type="GO" id="GO:0009244">
    <property type="term" value="P:lipopolysaccharide core region biosynthetic process"/>
    <property type="evidence" value="ECO:0007669"/>
    <property type="project" value="TreeGrafter"/>
</dbReference>
<dbReference type="InterPro" id="IPR017850">
    <property type="entry name" value="Alkaline_phosphatase_core_sf"/>
</dbReference>
<protein>
    <submittedName>
        <fullName evidence="11">Phosphoethanolamine transferase</fullName>
    </submittedName>
</protein>
<feature type="domain" description="Phosphoethanolamine transferase N-terminal" evidence="10">
    <location>
        <begin position="51"/>
        <end position="199"/>
    </location>
</feature>
<comment type="subcellular location">
    <subcellularLocation>
        <location evidence="1">Cell inner membrane</location>
        <topology evidence="1">Multi-pass membrane protein</topology>
    </subcellularLocation>
</comment>
<dbReference type="PANTHER" id="PTHR30443:SF0">
    <property type="entry name" value="PHOSPHOETHANOLAMINE TRANSFERASE EPTA"/>
    <property type="match status" value="1"/>
</dbReference>
<evidence type="ECO:0000256" key="2">
    <source>
        <dbReference type="ARBA" id="ARBA00022475"/>
    </source>
</evidence>
<dbReference type="NCBIfam" id="NF028537">
    <property type="entry name" value="P_eth_NH2_trans"/>
    <property type="match status" value="1"/>
</dbReference>
<gene>
    <name evidence="11" type="primary">eptC</name>
    <name evidence="11" type="ORF">CINS_0049</name>
</gene>
<dbReference type="PANTHER" id="PTHR30443">
    <property type="entry name" value="INNER MEMBRANE PROTEIN"/>
    <property type="match status" value="1"/>
</dbReference>
<dbReference type="InterPro" id="IPR012549">
    <property type="entry name" value="EptA-like_N"/>
</dbReference>
<dbReference type="InterPro" id="IPR000917">
    <property type="entry name" value="Sulfatase_N"/>
</dbReference>
<keyword evidence="7 8" id="KW-0472">Membrane</keyword>
<proteinExistence type="predicted"/>
<feature type="transmembrane region" description="Helical" evidence="8">
    <location>
        <begin position="70"/>
        <end position="90"/>
    </location>
</feature>
<dbReference type="InterPro" id="IPR040423">
    <property type="entry name" value="PEA_transferase"/>
</dbReference>
<evidence type="ECO:0000313" key="12">
    <source>
        <dbReference type="Proteomes" id="UP000031163"/>
    </source>
</evidence>
<keyword evidence="3" id="KW-0997">Cell inner membrane</keyword>
<evidence type="ECO:0000256" key="8">
    <source>
        <dbReference type="SAM" id="Phobius"/>
    </source>
</evidence>
<dbReference type="GeneID" id="74430871"/>
<evidence type="ECO:0000259" key="9">
    <source>
        <dbReference type="Pfam" id="PF00884"/>
    </source>
</evidence>
<evidence type="ECO:0000256" key="3">
    <source>
        <dbReference type="ARBA" id="ARBA00022519"/>
    </source>
</evidence>
<keyword evidence="5 8" id="KW-0812">Transmembrane</keyword>
<evidence type="ECO:0000256" key="6">
    <source>
        <dbReference type="ARBA" id="ARBA00022989"/>
    </source>
</evidence>
<feature type="transmembrane region" description="Helical" evidence="8">
    <location>
        <begin position="116"/>
        <end position="134"/>
    </location>
</feature>
<feature type="domain" description="Sulfatase N-terminal" evidence="9">
    <location>
        <begin position="224"/>
        <end position="495"/>
    </location>
</feature>
<dbReference type="GO" id="GO:0016776">
    <property type="term" value="F:phosphotransferase activity, phosphate group as acceptor"/>
    <property type="evidence" value="ECO:0007669"/>
    <property type="project" value="TreeGrafter"/>
</dbReference>
<dbReference type="Pfam" id="PF08019">
    <property type="entry name" value="EptA_B_N"/>
    <property type="match status" value="1"/>
</dbReference>
<evidence type="ECO:0000256" key="5">
    <source>
        <dbReference type="ARBA" id="ARBA00022692"/>
    </source>
</evidence>
<accession>A0A0A8H2G6</accession>
<dbReference type="STRING" id="1031564.CINS_0049"/>
<dbReference type="GO" id="GO:0005886">
    <property type="term" value="C:plasma membrane"/>
    <property type="evidence" value="ECO:0007669"/>
    <property type="project" value="UniProtKB-SubCell"/>
</dbReference>
<dbReference type="KEGG" id="cis:CINS_0049"/>
<dbReference type="AlphaFoldDB" id="A0A0A8H2G6"/>
<dbReference type="Gene3D" id="3.40.720.10">
    <property type="entry name" value="Alkaline Phosphatase, subunit A"/>
    <property type="match status" value="1"/>
</dbReference>
<dbReference type="SUPFAM" id="SSF53649">
    <property type="entry name" value="Alkaline phosphatase-like"/>
    <property type="match status" value="1"/>
</dbReference>
<keyword evidence="6 8" id="KW-1133">Transmembrane helix</keyword>
<evidence type="ECO:0000256" key="7">
    <source>
        <dbReference type="ARBA" id="ARBA00023136"/>
    </source>
</evidence>
<feature type="transmembrane region" description="Helical" evidence="8">
    <location>
        <begin position="146"/>
        <end position="166"/>
    </location>
</feature>
<feature type="transmembrane region" description="Helical" evidence="8">
    <location>
        <begin position="43"/>
        <end position="63"/>
    </location>
</feature>
<dbReference type="RefSeq" id="WP_039648853.1">
    <property type="nucleotide sequence ID" value="NZ_CP007770.1"/>
</dbReference>
<dbReference type="EMBL" id="CP007770">
    <property type="protein sequence ID" value="AJC87059.1"/>
    <property type="molecule type" value="Genomic_DNA"/>
</dbReference>
<dbReference type="CDD" id="cd16017">
    <property type="entry name" value="LptA"/>
    <property type="match status" value="1"/>
</dbReference>
<name>A0A0A8H2G6_9BACT</name>
<dbReference type="Proteomes" id="UP000031163">
    <property type="component" value="Chromosome"/>
</dbReference>
<evidence type="ECO:0000256" key="1">
    <source>
        <dbReference type="ARBA" id="ARBA00004429"/>
    </source>
</evidence>
<sequence>MKIFNISWLKFVFLSAIYISAINFKLFSYIHDNLHPNDGDSSIILYIIIYFSLLVGIFALLFLPYLSKALMLFFTAVSSISGYFMLNYGVVIDHDMVRNAIQTDTKEIFDLLNAKMFLYIFFTFIIPAFFIIKIKIHYCNFKKHLLVKFGTTLMAFIVAFGLLGIFSKSIIPFLRTYNEVRVYNIPFYQIYSGFKYIKLKFASQKHLQIIAPDAKWDKDPNKVMILVVGETARAANYSLGGYTNNDTNFYTKNEENLIYFNKVSSCGTATARSLPCMFSRHKRETFNDSLYEENVLDILQKVGVQSIWVDNNSGGCKGNCNRIKNKIISQDYDESLLELVKKELEDTTSSKIIVVHLQGSHGPSYFKRYPDKFKKFTPTCDTNELQKCTQEELSNTYDNTLLYTDFIIKNLIDMLKQNPNQESSLLYMSDHGESLGENGIYLHGMPYFIAPKEQTHIPMIFWSNDADFAKELKAKKDYKLSHDNLFSTLLGYFNISTNEYEKNYDLFSKNLEENPQ</sequence>
<keyword evidence="4 11" id="KW-0808">Transferase</keyword>
<dbReference type="InterPro" id="IPR058130">
    <property type="entry name" value="PEA_transf_C"/>
</dbReference>
<dbReference type="Pfam" id="PF00884">
    <property type="entry name" value="Sulfatase"/>
    <property type="match status" value="1"/>
</dbReference>
<feature type="transmembrane region" description="Helical" evidence="8">
    <location>
        <begin position="12"/>
        <end position="31"/>
    </location>
</feature>
<evidence type="ECO:0000259" key="10">
    <source>
        <dbReference type="Pfam" id="PF08019"/>
    </source>
</evidence>
<evidence type="ECO:0000256" key="4">
    <source>
        <dbReference type="ARBA" id="ARBA00022679"/>
    </source>
</evidence>
<organism evidence="11 12">
    <name type="scientific">Campylobacter insulaenigrae NCTC 12927</name>
    <dbReference type="NCBI Taxonomy" id="1031564"/>
    <lineage>
        <taxon>Bacteria</taxon>
        <taxon>Pseudomonadati</taxon>
        <taxon>Campylobacterota</taxon>
        <taxon>Epsilonproteobacteria</taxon>
        <taxon>Campylobacterales</taxon>
        <taxon>Campylobacteraceae</taxon>
        <taxon>Campylobacter</taxon>
    </lineage>
</organism>